<dbReference type="EMBL" id="CAJVPY010004137">
    <property type="protein sequence ID" value="CAG8611129.1"/>
    <property type="molecule type" value="Genomic_DNA"/>
</dbReference>
<feature type="transmembrane region" description="Helical" evidence="1">
    <location>
        <begin position="163"/>
        <end position="182"/>
    </location>
</feature>
<feature type="transmembrane region" description="Helical" evidence="1">
    <location>
        <begin position="194"/>
        <end position="216"/>
    </location>
</feature>
<gene>
    <name evidence="2" type="ORF">DERYTH_LOCUS8144</name>
</gene>
<name>A0A9N9CPG8_9GLOM</name>
<evidence type="ECO:0000313" key="2">
    <source>
        <dbReference type="EMBL" id="CAG8611129.1"/>
    </source>
</evidence>
<evidence type="ECO:0000313" key="3">
    <source>
        <dbReference type="Proteomes" id="UP000789405"/>
    </source>
</evidence>
<feature type="transmembrane region" description="Helical" evidence="1">
    <location>
        <begin position="106"/>
        <end position="130"/>
    </location>
</feature>
<keyword evidence="1" id="KW-0472">Membrane</keyword>
<evidence type="ECO:0000256" key="1">
    <source>
        <dbReference type="SAM" id="Phobius"/>
    </source>
</evidence>
<dbReference type="AlphaFoldDB" id="A0A9N9CPG8"/>
<dbReference type="PANTHER" id="PTHR11785:SF512">
    <property type="entry name" value="SOBREMESA, ISOFORM B"/>
    <property type="match status" value="1"/>
</dbReference>
<sequence length="352" mass="38869">MSTDIISVDKEDLPPTVQSPNKNEVLVEPDQKQDQWKIGEAINLIVGAGIFIAPGSTWRLVQSPGAALILWIIGGVINLYGFLVWRLSEKGPFESTAYGFAFNNQLFRFLFGFATVNIIIPAAIIANSFIASKYLLYAIQGADGEEFNHYGKDFGSYFGNDFIALRLIAVALLGIITAYHMLAIRSKHVSYAVCLNQVLVVFKVVSLLVLSLYGLLKANDPSFSSSIKNNWNGAFNHTLSNNYSYPRTASESIGGYGNALLQVYSSIELREECAYRKYSALVRVCVSFILYILVNVAFISIVDPKVVADPNNANESIAIDYGIRLFGDFGRKYMSYLIAISSFSSMDSMVLL</sequence>
<accession>A0A9N9CPG8</accession>
<dbReference type="PANTHER" id="PTHR11785">
    <property type="entry name" value="AMINO ACID TRANSPORTER"/>
    <property type="match status" value="1"/>
</dbReference>
<proteinExistence type="predicted"/>
<feature type="transmembrane region" description="Helical" evidence="1">
    <location>
        <begin position="280"/>
        <end position="302"/>
    </location>
</feature>
<dbReference type="OrthoDB" id="5982228at2759"/>
<dbReference type="InterPro" id="IPR050598">
    <property type="entry name" value="AminoAcid_Transporter"/>
</dbReference>
<feature type="transmembrane region" description="Helical" evidence="1">
    <location>
        <begin position="67"/>
        <end position="85"/>
    </location>
</feature>
<dbReference type="GO" id="GO:0015179">
    <property type="term" value="F:L-amino acid transmembrane transporter activity"/>
    <property type="evidence" value="ECO:0007669"/>
    <property type="project" value="TreeGrafter"/>
</dbReference>
<dbReference type="Gene3D" id="1.20.1740.10">
    <property type="entry name" value="Amino acid/polyamine transporter I"/>
    <property type="match status" value="1"/>
</dbReference>
<reference evidence="2" key="1">
    <citation type="submission" date="2021-06" db="EMBL/GenBank/DDBJ databases">
        <authorList>
            <person name="Kallberg Y."/>
            <person name="Tangrot J."/>
            <person name="Rosling A."/>
        </authorList>
    </citation>
    <scope>NUCLEOTIDE SEQUENCE</scope>
    <source>
        <strain evidence="2">MA453B</strain>
    </source>
</reference>
<organism evidence="2 3">
    <name type="scientific">Dentiscutata erythropus</name>
    <dbReference type="NCBI Taxonomy" id="1348616"/>
    <lineage>
        <taxon>Eukaryota</taxon>
        <taxon>Fungi</taxon>
        <taxon>Fungi incertae sedis</taxon>
        <taxon>Mucoromycota</taxon>
        <taxon>Glomeromycotina</taxon>
        <taxon>Glomeromycetes</taxon>
        <taxon>Diversisporales</taxon>
        <taxon>Gigasporaceae</taxon>
        <taxon>Dentiscutata</taxon>
    </lineage>
</organism>
<keyword evidence="1" id="KW-1133">Transmembrane helix</keyword>
<protein>
    <submittedName>
        <fullName evidence="2">5963_t:CDS:1</fullName>
    </submittedName>
</protein>
<comment type="caution">
    <text evidence="2">The sequence shown here is derived from an EMBL/GenBank/DDBJ whole genome shotgun (WGS) entry which is preliminary data.</text>
</comment>
<dbReference type="Proteomes" id="UP000789405">
    <property type="component" value="Unassembled WGS sequence"/>
</dbReference>
<keyword evidence="3" id="KW-1185">Reference proteome</keyword>
<feature type="transmembrane region" description="Helical" evidence="1">
    <location>
        <begin position="41"/>
        <end position="61"/>
    </location>
</feature>
<keyword evidence="1" id="KW-0812">Transmembrane</keyword>